<dbReference type="EMBL" id="LKHV02000001">
    <property type="protein sequence ID" value="MCS5707867.1"/>
    <property type="molecule type" value="Genomic_DNA"/>
</dbReference>
<evidence type="ECO:0000313" key="2">
    <source>
        <dbReference type="EMBL" id="MCS5707867.1"/>
    </source>
</evidence>
<dbReference type="Proteomes" id="UP000051494">
    <property type="component" value="Unassembled WGS sequence"/>
</dbReference>
<comment type="caution">
    <text evidence="1">The sequence shown here is derived from an EMBL/GenBank/DDBJ whole genome shotgun (WGS) entry which is preliminary data.</text>
</comment>
<evidence type="ECO:0000313" key="3">
    <source>
        <dbReference type="Proteomes" id="UP000051494"/>
    </source>
</evidence>
<protein>
    <submittedName>
        <fullName evidence="1">Uncharacterized protein</fullName>
    </submittedName>
</protein>
<gene>
    <name evidence="2" type="ORF">CC99x_003010</name>
    <name evidence="1" type="ORF">CC99x_01440</name>
</gene>
<reference evidence="2" key="2">
    <citation type="journal article" date="2016" name="Genome Announc.">
        <title>Draft Genome Sequences of Two Novel Amoeba-Resistant Intranuclear Bacteria, 'Candidatus Berkiella cookevillensis' and 'Candidatus Berkiella aquae'.</title>
        <authorList>
            <person name="Mehari Y.T."/>
            <person name="Arivett B.A."/>
            <person name="Farone A.L."/>
            <person name="Gunderson J.H."/>
            <person name="Farone M.B."/>
        </authorList>
    </citation>
    <scope>NUCLEOTIDE SEQUENCE</scope>
    <source>
        <strain evidence="2">CC99</strain>
    </source>
</reference>
<reference evidence="1" key="1">
    <citation type="submission" date="2015-09" db="EMBL/GenBank/DDBJ databases">
        <title>Draft Genome Sequences of Two Novel Amoeba-resistant Intranuclear Bacteria, Candidatus Berkiella cookevillensis and Candidatus Berkiella aquae.</title>
        <authorList>
            <person name="Mehari Y.T."/>
            <person name="Arivett B.A."/>
            <person name="Farone A.L."/>
            <person name="Gunderson J.H."/>
            <person name="Farone M.B."/>
        </authorList>
    </citation>
    <scope>NUCLEOTIDE SEQUENCE [LARGE SCALE GENOMIC DNA]</scope>
    <source>
        <strain evidence="1">CC99</strain>
    </source>
</reference>
<accession>A0A0Q9YDC8</accession>
<dbReference type="RefSeq" id="WP_057624538.1">
    <property type="nucleotide sequence ID" value="NZ_LKHV02000001.1"/>
</dbReference>
<dbReference type="AlphaFoldDB" id="A0A0Q9YDC8"/>
<name>A0A0Q9YDC8_9GAMM</name>
<proteinExistence type="predicted"/>
<keyword evidence="3" id="KW-1185">Reference proteome</keyword>
<organism evidence="1">
    <name type="scientific">Candidatus Berkiella cookevillensis</name>
    <dbReference type="NCBI Taxonomy" id="437022"/>
    <lineage>
        <taxon>Bacteria</taxon>
        <taxon>Pseudomonadati</taxon>
        <taxon>Pseudomonadota</taxon>
        <taxon>Gammaproteobacteria</taxon>
        <taxon>Candidatus Berkiellales</taxon>
        <taxon>Candidatus Berkiellaceae</taxon>
        <taxon>Candidatus Berkiella</taxon>
    </lineage>
</organism>
<evidence type="ECO:0000313" key="1">
    <source>
        <dbReference type="EMBL" id="KRG18555.1"/>
    </source>
</evidence>
<reference evidence="2" key="3">
    <citation type="submission" date="2021-06" db="EMBL/GenBank/DDBJ databases">
        <title>Genomic Description and Analysis of Intracellular Bacteria, Candidatus Berkiella cookevillensis and Candidatus Berkiella aquae.</title>
        <authorList>
            <person name="Kidane D.T."/>
            <person name="Mehari Y.T."/>
            <person name="Rice F.C."/>
            <person name="Arivett B.A."/>
            <person name="Farone A.L."/>
            <person name="Berk S.G."/>
            <person name="Farone M.B."/>
        </authorList>
    </citation>
    <scope>NUCLEOTIDE SEQUENCE</scope>
    <source>
        <strain evidence="2">CC99</strain>
    </source>
</reference>
<sequence>MSYKIDKIFQVFMQAQKKIIKFTIMIATLVSLSFPAYAISIRLYDELKAARDEVVLTPNEHTESMKKALAVLVGCQLDELCTMMVMKHMSTNEDNLLYIHFYNRLLKKRDNILYDNLHCQDDALNQMRKVMASCLISLNKRLTEPSDPDLQIKADNTLQACERSRLGKLAKDKNVFAQAKMMEYELGRQNTKGIEYWYEQMTLLYPTRQYHVYSQCSNKF</sequence>
<dbReference type="EMBL" id="LKHV01000006">
    <property type="protein sequence ID" value="KRG18555.1"/>
    <property type="molecule type" value="Genomic_DNA"/>
</dbReference>